<evidence type="ECO:0000313" key="2">
    <source>
        <dbReference type="EMBL" id="CAI9577440.1"/>
    </source>
</evidence>
<feature type="transmembrane region" description="Helical" evidence="1">
    <location>
        <begin position="20"/>
        <end position="39"/>
    </location>
</feature>
<comment type="caution">
    <text evidence="2">The sequence shown here is derived from an EMBL/GenBank/DDBJ whole genome shotgun (WGS) entry which is preliminary data.</text>
</comment>
<evidence type="ECO:0000313" key="3">
    <source>
        <dbReference type="Proteomes" id="UP001162483"/>
    </source>
</evidence>
<organism evidence="2 3">
    <name type="scientific">Staurois parvus</name>
    <dbReference type="NCBI Taxonomy" id="386267"/>
    <lineage>
        <taxon>Eukaryota</taxon>
        <taxon>Metazoa</taxon>
        <taxon>Chordata</taxon>
        <taxon>Craniata</taxon>
        <taxon>Vertebrata</taxon>
        <taxon>Euteleostomi</taxon>
        <taxon>Amphibia</taxon>
        <taxon>Batrachia</taxon>
        <taxon>Anura</taxon>
        <taxon>Neobatrachia</taxon>
        <taxon>Ranoidea</taxon>
        <taxon>Ranidae</taxon>
        <taxon>Staurois</taxon>
    </lineage>
</organism>
<keyword evidence="1" id="KW-0472">Membrane</keyword>
<feature type="non-terminal residue" evidence="2">
    <location>
        <position position="117"/>
    </location>
</feature>
<keyword evidence="1" id="KW-1133">Transmembrane helix</keyword>
<name>A0ABN9E032_9NEOB</name>
<dbReference type="Proteomes" id="UP001162483">
    <property type="component" value="Unassembled WGS sequence"/>
</dbReference>
<feature type="transmembrane region" description="Helical" evidence="1">
    <location>
        <begin position="71"/>
        <end position="93"/>
    </location>
</feature>
<keyword evidence="1" id="KW-0812">Transmembrane</keyword>
<proteinExistence type="predicted"/>
<reference evidence="2" key="1">
    <citation type="submission" date="2023-05" db="EMBL/GenBank/DDBJ databases">
        <authorList>
            <person name="Stuckert A."/>
        </authorList>
    </citation>
    <scope>NUCLEOTIDE SEQUENCE</scope>
</reference>
<dbReference type="EMBL" id="CATNWA010014916">
    <property type="protein sequence ID" value="CAI9577440.1"/>
    <property type="molecule type" value="Genomic_DNA"/>
</dbReference>
<evidence type="ECO:0008006" key="4">
    <source>
        <dbReference type="Google" id="ProtNLM"/>
    </source>
</evidence>
<evidence type="ECO:0000256" key="1">
    <source>
        <dbReference type="SAM" id="Phobius"/>
    </source>
</evidence>
<keyword evidence="3" id="KW-1185">Reference proteome</keyword>
<sequence length="117" mass="12961">VIAHRHPVIAKYLRWGGELFVNKTVLLPVSLFTLLWMALRITASEAQTHGPIIKYTQHTVNPLIAPHVNPFLPSAISTVSVLALALISVLMSLEMPVTPSQFLPLSECPPQSRYKLL</sequence>
<feature type="non-terminal residue" evidence="2">
    <location>
        <position position="1"/>
    </location>
</feature>
<gene>
    <name evidence="2" type="ORF">SPARVUS_LOCUS8716353</name>
</gene>
<protein>
    <recommendedName>
        <fullName evidence="4">NADH dehydrogenase subunit 5</fullName>
    </recommendedName>
</protein>
<accession>A0ABN9E032</accession>